<accession>A0AA88KK64</accession>
<feature type="region of interest" description="Disordered" evidence="1">
    <location>
        <begin position="1"/>
        <end position="52"/>
    </location>
</feature>
<protein>
    <submittedName>
        <fullName evidence="2">Uncharacterized protein</fullName>
    </submittedName>
</protein>
<feature type="region of interest" description="Disordered" evidence="1">
    <location>
        <begin position="209"/>
        <end position="243"/>
    </location>
</feature>
<reference evidence="2 3" key="1">
    <citation type="journal article" date="2018" name="BMC Genomics">
        <title>The genome of Naegleria lovaniensis, the basis for a comparative approach to unravel pathogenicity factors of the human pathogenic amoeba N. fowleri.</title>
        <authorList>
            <person name="Liechti N."/>
            <person name="Schurch N."/>
            <person name="Bruggmann R."/>
            <person name="Wittwer M."/>
        </authorList>
    </citation>
    <scope>NUCLEOTIDE SEQUENCE [LARGE SCALE GENOMIC DNA]</scope>
    <source>
        <strain evidence="2 3">ATCC 30569</strain>
    </source>
</reference>
<feature type="compositionally biased region" description="Low complexity" evidence="1">
    <location>
        <begin position="36"/>
        <end position="49"/>
    </location>
</feature>
<evidence type="ECO:0000256" key="1">
    <source>
        <dbReference type="SAM" id="MobiDB-lite"/>
    </source>
</evidence>
<feature type="compositionally biased region" description="Low complexity" evidence="1">
    <location>
        <begin position="84"/>
        <end position="106"/>
    </location>
</feature>
<name>A0AA88KK64_NAELO</name>
<dbReference type="RefSeq" id="XP_044550417.1">
    <property type="nucleotide sequence ID" value="XM_044692336.1"/>
</dbReference>
<dbReference type="GeneID" id="68095326"/>
<dbReference type="EMBL" id="PYSW02000016">
    <property type="protein sequence ID" value="KAG2386425.1"/>
    <property type="molecule type" value="Genomic_DNA"/>
</dbReference>
<proteinExistence type="predicted"/>
<feature type="region of interest" description="Disordered" evidence="1">
    <location>
        <begin position="155"/>
        <end position="195"/>
    </location>
</feature>
<dbReference type="Proteomes" id="UP000816034">
    <property type="component" value="Unassembled WGS sequence"/>
</dbReference>
<keyword evidence="3" id="KW-1185">Reference proteome</keyword>
<comment type="caution">
    <text evidence="2">The sequence shown here is derived from an EMBL/GenBank/DDBJ whole genome shotgun (WGS) entry which is preliminary data.</text>
</comment>
<sequence>MPGAFTSKKRLAYMGSASSSSSSSLHPLNGGVADPSSVFHQSQQQQVSSDSLLAHEGFSSEIKLQPKKNDWTSSTKTIHESFHHSISNSSSRSTRPSLKASSSLPSSIHVNHSYPFHPLKMYQHHPEVFGTSSLNEPQHIQLEFMKPHSLVFSSTSSLSSSTMNHSNTTHKSSSSNGEDHSHETDDTATKAKNKISRYASLPDHIYVKPMSYNNSTTTTTSPHYLAPPPPTKDALQSFASYES</sequence>
<evidence type="ECO:0000313" key="2">
    <source>
        <dbReference type="EMBL" id="KAG2386425.1"/>
    </source>
</evidence>
<feature type="compositionally biased region" description="Basic and acidic residues" evidence="1">
    <location>
        <begin position="177"/>
        <end position="189"/>
    </location>
</feature>
<gene>
    <name evidence="2" type="ORF">C9374_002871</name>
</gene>
<dbReference type="AlphaFoldDB" id="A0AA88KK64"/>
<evidence type="ECO:0000313" key="3">
    <source>
        <dbReference type="Proteomes" id="UP000816034"/>
    </source>
</evidence>
<organism evidence="2 3">
    <name type="scientific">Naegleria lovaniensis</name>
    <name type="common">Amoeba</name>
    <dbReference type="NCBI Taxonomy" id="51637"/>
    <lineage>
        <taxon>Eukaryota</taxon>
        <taxon>Discoba</taxon>
        <taxon>Heterolobosea</taxon>
        <taxon>Tetramitia</taxon>
        <taxon>Eutetramitia</taxon>
        <taxon>Vahlkampfiidae</taxon>
        <taxon>Naegleria</taxon>
    </lineage>
</organism>
<feature type="region of interest" description="Disordered" evidence="1">
    <location>
        <begin position="82"/>
        <end position="106"/>
    </location>
</feature>
<feature type="compositionally biased region" description="Low complexity" evidence="1">
    <location>
        <begin position="155"/>
        <end position="176"/>
    </location>
</feature>